<evidence type="ECO:0000259" key="4">
    <source>
        <dbReference type="PROSITE" id="PS50111"/>
    </source>
</evidence>
<dbReference type="EMBL" id="JAEMHM010000001">
    <property type="protein sequence ID" value="MBJ6723137.1"/>
    <property type="molecule type" value="Genomic_DNA"/>
</dbReference>
<evidence type="ECO:0000313" key="5">
    <source>
        <dbReference type="EMBL" id="MBJ6723137.1"/>
    </source>
</evidence>
<dbReference type="PROSITE" id="PS50111">
    <property type="entry name" value="CHEMOTAXIS_TRANSDUC_2"/>
    <property type="match status" value="1"/>
</dbReference>
<reference evidence="5" key="1">
    <citation type="submission" date="2020-12" db="EMBL/GenBank/DDBJ databases">
        <title>Geomonas sp. Red875, isolated from river sediment.</title>
        <authorList>
            <person name="Xu Z."/>
            <person name="Zhang Z."/>
            <person name="Masuda Y."/>
            <person name="Itoh H."/>
            <person name="Senoo K."/>
        </authorList>
    </citation>
    <scope>NUCLEOTIDE SEQUENCE</scope>
    <source>
        <strain evidence="5">Red875</strain>
    </source>
</reference>
<protein>
    <submittedName>
        <fullName evidence="5">Methyl-accepting chemotaxis protein</fullName>
    </submittedName>
</protein>
<dbReference type="InterPro" id="IPR004089">
    <property type="entry name" value="MCPsignal_dom"/>
</dbReference>
<name>A0A8J7IVH8_9BACT</name>
<evidence type="ECO:0000256" key="1">
    <source>
        <dbReference type="PROSITE-ProRule" id="PRU00284"/>
    </source>
</evidence>
<keyword evidence="6" id="KW-1185">Reference proteome</keyword>
<dbReference type="AlphaFoldDB" id="A0A8J7IVH8"/>
<dbReference type="Pfam" id="PF00015">
    <property type="entry name" value="MCPsignal"/>
    <property type="match status" value="1"/>
</dbReference>
<dbReference type="SUPFAM" id="SSF58104">
    <property type="entry name" value="Methyl-accepting chemotaxis protein (MCP) signaling domain"/>
    <property type="match status" value="2"/>
</dbReference>
<feature type="domain" description="Methyl-accepting transducer" evidence="4">
    <location>
        <begin position="278"/>
        <end position="516"/>
    </location>
</feature>
<accession>A0A8J7IVH8</accession>
<proteinExistence type="predicted"/>
<keyword evidence="2" id="KW-0175">Coiled coil</keyword>
<organism evidence="5 6">
    <name type="scientific">Geomesophilobacter sediminis</name>
    <dbReference type="NCBI Taxonomy" id="2798584"/>
    <lineage>
        <taxon>Bacteria</taxon>
        <taxon>Pseudomonadati</taxon>
        <taxon>Thermodesulfobacteriota</taxon>
        <taxon>Desulfuromonadia</taxon>
        <taxon>Geobacterales</taxon>
        <taxon>Geobacteraceae</taxon>
        <taxon>Geomesophilobacter</taxon>
    </lineage>
</organism>
<dbReference type="GO" id="GO:0007165">
    <property type="term" value="P:signal transduction"/>
    <property type="evidence" value="ECO:0007669"/>
    <property type="project" value="UniProtKB-KW"/>
</dbReference>
<feature type="coiled-coil region" evidence="2">
    <location>
        <begin position="484"/>
        <end position="511"/>
    </location>
</feature>
<evidence type="ECO:0000256" key="3">
    <source>
        <dbReference type="SAM" id="MobiDB-lite"/>
    </source>
</evidence>
<dbReference type="RefSeq" id="WP_199381985.1">
    <property type="nucleotide sequence ID" value="NZ_JAEMHM010000001.1"/>
</dbReference>
<comment type="caution">
    <text evidence="5">The sequence shown here is derived from an EMBL/GenBank/DDBJ whole genome shotgun (WGS) entry which is preliminary data.</text>
</comment>
<dbReference type="GO" id="GO:0016020">
    <property type="term" value="C:membrane"/>
    <property type="evidence" value="ECO:0007669"/>
    <property type="project" value="InterPro"/>
</dbReference>
<evidence type="ECO:0000256" key="2">
    <source>
        <dbReference type="SAM" id="Coils"/>
    </source>
</evidence>
<feature type="region of interest" description="Disordered" evidence="3">
    <location>
        <begin position="566"/>
        <end position="593"/>
    </location>
</feature>
<evidence type="ECO:0000313" key="6">
    <source>
        <dbReference type="Proteomes" id="UP000636888"/>
    </source>
</evidence>
<gene>
    <name evidence="5" type="ORF">JFN93_00320</name>
</gene>
<sequence length="593" mass="62520">MLSDNKDGILASEAEVKRATAAWAASLGSVAAELKVVSGTTENEFLSIGGRLQEFYQRAGGISSVATELVGEVAGPQVGTAMNELQNILDEMAQYVNHAQKETDLSAETLNEVIALLEQVSAPLAGFKKINKVLRMLGISTKIESARLGQSAAGFDTLASDVGQLSIQVHEKAAIVLARKLDLEGAIRQTLSGVLTAGAQQHDLVLGILDRTRTSLAALTEVNSRCGTAATGISSSSDEVSRNIGEVVMSMQAHDIVRQQVEHVEEALRGLQSGLNGGAPDLDEIASVCRLQIAQLKHASSEFGAAVSTIVGSLHEIARKESGLTRETGCMAGIADEAGSGFFSAMQKDLSIVTSALTESSQANRRLCEAMGSVAETVREIGTLVADIETLGEEIKLIALNAQIKSAYTGDEGAALGVLAEAIQRLSVDAIDHTGAVSNALGGIRTVTERLNHGMTEETSALDEEVQRMVDTLLALLGTLRQVNETLRDSLSRMDTEVQDLSEEIEQVTAGITVHETTTRVLGEAIRRLEEIVADAQRIQPGAGQGVNLDELASRYTMHSERSIHSSVLGGGMPAEAGPASGGGEFDDNIELF</sequence>
<dbReference type="Gene3D" id="1.10.287.950">
    <property type="entry name" value="Methyl-accepting chemotaxis protein"/>
    <property type="match status" value="2"/>
</dbReference>
<dbReference type="Proteomes" id="UP000636888">
    <property type="component" value="Unassembled WGS sequence"/>
</dbReference>
<keyword evidence="1" id="KW-0807">Transducer</keyword>